<evidence type="ECO:0000313" key="3">
    <source>
        <dbReference type="Proteomes" id="UP000191153"/>
    </source>
</evidence>
<sequence length="287" mass="34430">MEWERVTIASKSIIDKYCKGRYNSSDLNFTNFIVWSISERIEYREENEILYVRGDLDGKEYYFPPLPKEKNENIVEKLSLAFKNILDNKGRILFIPEEIKNILEDKFIFSENRDYFDYIYLSESLETLKGRKYAKKKNKISQFKKLYEYEVENISRENLKDVKEFQRKWFEMRKDDPMIRKENKGVELLLENFELLELLGVVIKVDNKIIGYSLGEILNKNMILVHTEKALPEYRGSYQMINKIFVCYKGKDKKYINREDDSGIEGLREAKMSYFPEILYKKYELGN</sequence>
<reference evidence="2 3" key="1">
    <citation type="submission" date="2017-02" db="EMBL/GenBank/DDBJ databases">
        <authorList>
            <person name="Peterson S.W."/>
        </authorList>
    </citation>
    <scope>NUCLEOTIDE SEQUENCE [LARGE SCALE GENOMIC DNA]</scope>
    <source>
        <strain evidence="2 3">ATCC 700028</strain>
    </source>
</reference>
<proteinExistence type="predicted"/>
<dbReference type="InterPro" id="IPR016181">
    <property type="entry name" value="Acyl_CoA_acyltransferase"/>
</dbReference>
<evidence type="ECO:0000259" key="1">
    <source>
        <dbReference type="Pfam" id="PF09924"/>
    </source>
</evidence>
<dbReference type="RefSeq" id="WP_078692830.1">
    <property type="nucleotide sequence ID" value="NZ_FUWX01000004.1"/>
</dbReference>
<protein>
    <recommendedName>
        <fullName evidence="1">Phosphatidylglycerol lysyltransferase C-terminal domain-containing protein</fullName>
    </recommendedName>
</protein>
<dbReference type="AlphaFoldDB" id="A0A1T4K479"/>
<feature type="domain" description="Phosphatidylglycerol lysyltransferase C-terminal" evidence="1">
    <location>
        <begin position="24"/>
        <end position="283"/>
    </location>
</feature>
<dbReference type="Proteomes" id="UP000191153">
    <property type="component" value="Unassembled WGS sequence"/>
</dbReference>
<dbReference type="PANTHER" id="PTHR41373:SF1">
    <property type="entry name" value="PHOSPHATIDYLGLYCEROL LYSYLTRANSFERASE C-TERMINAL DOMAIN-CONTAINING PROTEIN"/>
    <property type="match status" value="1"/>
</dbReference>
<accession>A0A1T4K479</accession>
<dbReference type="InterPro" id="IPR024320">
    <property type="entry name" value="LPG_synthase_C"/>
</dbReference>
<dbReference type="PANTHER" id="PTHR41373">
    <property type="entry name" value="DUF2156 DOMAIN-CONTAINING PROTEIN"/>
    <property type="match status" value="1"/>
</dbReference>
<keyword evidence="3" id="KW-1185">Reference proteome</keyword>
<dbReference type="Pfam" id="PF09924">
    <property type="entry name" value="LPG_synthase_C"/>
    <property type="match status" value="1"/>
</dbReference>
<dbReference type="EMBL" id="FUWX01000004">
    <property type="protein sequence ID" value="SJZ37212.1"/>
    <property type="molecule type" value="Genomic_DNA"/>
</dbReference>
<name>A0A1T4K479_9FUSO</name>
<dbReference type="Gene3D" id="3.40.630.30">
    <property type="match status" value="1"/>
</dbReference>
<dbReference type="SUPFAM" id="SSF55729">
    <property type="entry name" value="Acyl-CoA N-acyltransferases (Nat)"/>
    <property type="match status" value="2"/>
</dbReference>
<organism evidence="2 3">
    <name type="scientific">Cetobacterium ceti</name>
    <dbReference type="NCBI Taxonomy" id="180163"/>
    <lineage>
        <taxon>Bacteria</taxon>
        <taxon>Fusobacteriati</taxon>
        <taxon>Fusobacteriota</taxon>
        <taxon>Fusobacteriia</taxon>
        <taxon>Fusobacteriales</taxon>
        <taxon>Fusobacteriaceae</taxon>
        <taxon>Cetobacterium</taxon>
    </lineage>
</organism>
<evidence type="ECO:0000313" key="2">
    <source>
        <dbReference type="EMBL" id="SJZ37212.1"/>
    </source>
</evidence>
<dbReference type="InterPro" id="IPR016732">
    <property type="entry name" value="UCP018688"/>
</dbReference>
<dbReference type="STRING" id="180163.SAMN02745174_00289"/>
<dbReference type="OrthoDB" id="9765580at2"/>
<dbReference type="PIRSF" id="PIRSF018688">
    <property type="entry name" value="UCP018688"/>
    <property type="match status" value="1"/>
</dbReference>
<gene>
    <name evidence="2" type="ORF">SAMN02745174_00289</name>
</gene>